<reference evidence="2" key="1">
    <citation type="journal article" date="2022" name="Mol. Ecol. Resour.">
        <title>The genomes of chicory, endive, great burdock and yacon provide insights into Asteraceae palaeo-polyploidization history and plant inulin production.</title>
        <authorList>
            <person name="Fan W."/>
            <person name="Wang S."/>
            <person name="Wang H."/>
            <person name="Wang A."/>
            <person name="Jiang F."/>
            <person name="Liu H."/>
            <person name="Zhao H."/>
            <person name="Xu D."/>
            <person name="Zhang Y."/>
        </authorList>
    </citation>
    <scope>NUCLEOTIDE SEQUENCE [LARGE SCALE GENOMIC DNA]</scope>
    <source>
        <strain evidence="2">cv. Yunnan</strain>
    </source>
</reference>
<dbReference type="Proteomes" id="UP001056120">
    <property type="component" value="Linkage Group LG14"/>
</dbReference>
<evidence type="ECO:0000313" key="1">
    <source>
        <dbReference type="EMBL" id="KAI3783654.1"/>
    </source>
</evidence>
<organism evidence="1 2">
    <name type="scientific">Smallanthus sonchifolius</name>
    <dbReference type="NCBI Taxonomy" id="185202"/>
    <lineage>
        <taxon>Eukaryota</taxon>
        <taxon>Viridiplantae</taxon>
        <taxon>Streptophyta</taxon>
        <taxon>Embryophyta</taxon>
        <taxon>Tracheophyta</taxon>
        <taxon>Spermatophyta</taxon>
        <taxon>Magnoliopsida</taxon>
        <taxon>eudicotyledons</taxon>
        <taxon>Gunneridae</taxon>
        <taxon>Pentapetalae</taxon>
        <taxon>asterids</taxon>
        <taxon>campanulids</taxon>
        <taxon>Asterales</taxon>
        <taxon>Asteraceae</taxon>
        <taxon>Asteroideae</taxon>
        <taxon>Heliantheae alliance</taxon>
        <taxon>Millerieae</taxon>
        <taxon>Smallanthus</taxon>
    </lineage>
</organism>
<evidence type="ECO:0000313" key="2">
    <source>
        <dbReference type="Proteomes" id="UP001056120"/>
    </source>
</evidence>
<sequence>MRGDVHATQSGQWLTRLVLNGSNSNLHINGVCIALRKPIGHDATTRLPSNPLMTPLRSSSTILHHRPALSLFLTPYSSPSSSTNNLTRSAMETYSTDAKKDQQSDINQSKKVSDDILPHILNLYGSRASPQDFEIYAPDASFEDPLMCARGVKQIKSAFYSLSKVFSESKIVEYNIEENILPHGTREILIDNKQYYKFLGKDIDMISLIKLYVENGKVIRHEDWWDKKPLWNRETSKVPLVGRLVEMTKRGSMLATHAMMRFGKDPST</sequence>
<keyword evidence="2" id="KW-1185">Reference proteome</keyword>
<dbReference type="EMBL" id="CM042031">
    <property type="protein sequence ID" value="KAI3783654.1"/>
    <property type="molecule type" value="Genomic_DNA"/>
</dbReference>
<gene>
    <name evidence="1" type="ORF">L1987_42740</name>
</gene>
<name>A0ACB9GJ70_9ASTR</name>
<accession>A0ACB9GJ70</accession>
<proteinExistence type="predicted"/>
<reference evidence="1 2" key="2">
    <citation type="journal article" date="2022" name="Mol. Ecol. Resour.">
        <title>The genomes of chicory, endive, great burdock and yacon provide insights into Asteraceae paleo-polyploidization history and plant inulin production.</title>
        <authorList>
            <person name="Fan W."/>
            <person name="Wang S."/>
            <person name="Wang H."/>
            <person name="Wang A."/>
            <person name="Jiang F."/>
            <person name="Liu H."/>
            <person name="Zhao H."/>
            <person name="Xu D."/>
            <person name="Zhang Y."/>
        </authorList>
    </citation>
    <scope>NUCLEOTIDE SEQUENCE [LARGE SCALE GENOMIC DNA]</scope>
    <source>
        <strain evidence="2">cv. Yunnan</strain>
        <tissue evidence="1">Leaves</tissue>
    </source>
</reference>
<comment type="caution">
    <text evidence="1">The sequence shown here is derived from an EMBL/GenBank/DDBJ whole genome shotgun (WGS) entry which is preliminary data.</text>
</comment>
<protein>
    <submittedName>
        <fullName evidence="1">Uncharacterized protein</fullName>
    </submittedName>
</protein>